<evidence type="ECO:0000259" key="8">
    <source>
        <dbReference type="PROSITE" id="PS50903"/>
    </source>
</evidence>
<dbReference type="InterPro" id="IPR024934">
    <property type="entry name" value="Rubredoxin-like_dom"/>
</dbReference>
<dbReference type="GO" id="GO:0009055">
    <property type="term" value="F:electron transfer activity"/>
    <property type="evidence" value="ECO:0007669"/>
    <property type="project" value="InterPro"/>
</dbReference>
<feature type="binding site" evidence="7">
    <location>
        <position position="39"/>
    </location>
    <ligand>
        <name>Fe cation</name>
        <dbReference type="ChEBI" id="CHEBI:24875"/>
    </ligand>
</feature>
<keyword evidence="2 6" id="KW-0813">Transport</keyword>
<evidence type="ECO:0000256" key="4">
    <source>
        <dbReference type="ARBA" id="ARBA00022982"/>
    </source>
</evidence>
<keyword evidence="4 6" id="KW-0249">Electron transport</keyword>
<dbReference type="FunFam" id="2.20.28.10:FF:000001">
    <property type="entry name" value="Rubredoxin"/>
    <property type="match status" value="1"/>
</dbReference>
<dbReference type="InterPro" id="IPR018527">
    <property type="entry name" value="Rubredoxin_Fe_BS"/>
</dbReference>
<sequence>MEKWVCVVCGYEYDEEAGDPDSGIAPGTKFEDIPEDWVCPLCGVGKDQFEKQA</sequence>
<evidence type="ECO:0000256" key="3">
    <source>
        <dbReference type="ARBA" id="ARBA00022723"/>
    </source>
</evidence>
<dbReference type="NCBIfam" id="NF045768">
    <property type="entry name" value="RubredRD"/>
    <property type="match status" value="1"/>
</dbReference>
<dbReference type="CDD" id="cd00730">
    <property type="entry name" value="rubredoxin"/>
    <property type="match status" value="1"/>
</dbReference>
<gene>
    <name evidence="9" type="ORF">SAMN04490355_100577</name>
</gene>
<dbReference type="RefSeq" id="WP_007930315.1">
    <property type="nucleotide sequence ID" value="NZ_FOTS01000005.1"/>
</dbReference>
<comment type="cofactor">
    <cofactor evidence="6 7">
        <name>Fe(3+)</name>
        <dbReference type="ChEBI" id="CHEBI:29034"/>
    </cofactor>
    <text evidence="6 7">Binds 1 Fe(3+) ion per subunit.</text>
</comment>
<feature type="binding site" evidence="7">
    <location>
        <position position="9"/>
    </location>
    <ligand>
        <name>Fe cation</name>
        <dbReference type="ChEBI" id="CHEBI:24875"/>
    </ligand>
</feature>
<evidence type="ECO:0000256" key="1">
    <source>
        <dbReference type="ARBA" id="ARBA00005337"/>
    </source>
</evidence>
<evidence type="ECO:0000256" key="6">
    <source>
        <dbReference type="PIRNR" id="PIRNR000071"/>
    </source>
</evidence>
<dbReference type="Proteomes" id="UP000199520">
    <property type="component" value="Unassembled WGS sequence"/>
</dbReference>
<keyword evidence="10" id="KW-1185">Reference proteome</keyword>
<feature type="domain" description="Rubredoxin-like" evidence="8">
    <location>
        <begin position="1"/>
        <end position="52"/>
    </location>
</feature>
<comment type="similarity">
    <text evidence="1 6">Belongs to the rubredoxin family.</text>
</comment>
<dbReference type="PANTHER" id="PTHR47627">
    <property type="entry name" value="RUBREDOXIN"/>
    <property type="match status" value="1"/>
</dbReference>
<dbReference type="InterPro" id="IPR050526">
    <property type="entry name" value="Rubredoxin_ET"/>
</dbReference>
<dbReference type="PANTHER" id="PTHR47627:SF1">
    <property type="entry name" value="RUBREDOXIN-1-RELATED"/>
    <property type="match status" value="1"/>
</dbReference>
<feature type="binding site" evidence="7">
    <location>
        <position position="6"/>
    </location>
    <ligand>
        <name>Fe cation</name>
        <dbReference type="ChEBI" id="CHEBI:24875"/>
    </ligand>
</feature>
<reference evidence="10" key="1">
    <citation type="submission" date="2016-10" db="EMBL/GenBank/DDBJ databases">
        <authorList>
            <person name="Varghese N."/>
            <person name="Submissions S."/>
        </authorList>
    </citation>
    <scope>NUCLEOTIDE SEQUENCE [LARGE SCALE GENOMIC DNA]</scope>
    <source>
        <strain evidence="10">DSM 13327</strain>
    </source>
</reference>
<dbReference type="STRING" id="1123291.SAMN04490355_100577"/>
<proteinExistence type="inferred from homology"/>
<organism evidence="9 10">
    <name type="scientific">Pelosinus propionicus DSM 13327</name>
    <dbReference type="NCBI Taxonomy" id="1123291"/>
    <lineage>
        <taxon>Bacteria</taxon>
        <taxon>Bacillati</taxon>
        <taxon>Bacillota</taxon>
        <taxon>Negativicutes</taxon>
        <taxon>Selenomonadales</taxon>
        <taxon>Sporomusaceae</taxon>
        <taxon>Pelosinus</taxon>
    </lineage>
</organism>
<evidence type="ECO:0000313" key="10">
    <source>
        <dbReference type="Proteomes" id="UP000199520"/>
    </source>
</evidence>
<dbReference type="InterPro" id="IPR024935">
    <property type="entry name" value="Rubredoxin_dom"/>
</dbReference>
<dbReference type="OrthoDB" id="9758182at2"/>
<evidence type="ECO:0000256" key="2">
    <source>
        <dbReference type="ARBA" id="ARBA00022448"/>
    </source>
</evidence>
<keyword evidence="3 6" id="KW-0479">Metal-binding</keyword>
<dbReference type="EMBL" id="FOTS01000005">
    <property type="protein sequence ID" value="SFL46021.1"/>
    <property type="molecule type" value="Genomic_DNA"/>
</dbReference>
<evidence type="ECO:0000313" key="9">
    <source>
        <dbReference type="EMBL" id="SFL46021.1"/>
    </source>
</evidence>
<name>A0A1I4HWK6_9FIRM</name>
<evidence type="ECO:0000256" key="5">
    <source>
        <dbReference type="ARBA" id="ARBA00023004"/>
    </source>
</evidence>
<dbReference type="Pfam" id="PF00301">
    <property type="entry name" value="Rubredoxin"/>
    <property type="match status" value="1"/>
</dbReference>
<evidence type="ECO:0000256" key="7">
    <source>
        <dbReference type="PIRSR" id="PIRSR000071-1"/>
    </source>
</evidence>
<dbReference type="GO" id="GO:0043448">
    <property type="term" value="P:alkane catabolic process"/>
    <property type="evidence" value="ECO:0007669"/>
    <property type="project" value="TreeGrafter"/>
</dbReference>
<dbReference type="Gene3D" id="2.20.28.10">
    <property type="match status" value="1"/>
</dbReference>
<accession>A0A1I4HWK6</accession>
<dbReference type="AlphaFoldDB" id="A0A1I4HWK6"/>
<dbReference type="PROSITE" id="PS00202">
    <property type="entry name" value="RUBREDOXIN"/>
    <property type="match status" value="1"/>
</dbReference>
<dbReference type="InterPro" id="IPR024922">
    <property type="entry name" value="Rubredoxin"/>
</dbReference>
<dbReference type="PROSITE" id="PS50903">
    <property type="entry name" value="RUBREDOXIN_LIKE"/>
    <property type="match status" value="1"/>
</dbReference>
<dbReference type="PIRSF" id="PIRSF000071">
    <property type="entry name" value="Rubredoxin"/>
    <property type="match status" value="1"/>
</dbReference>
<dbReference type="GO" id="GO:0005506">
    <property type="term" value="F:iron ion binding"/>
    <property type="evidence" value="ECO:0007669"/>
    <property type="project" value="InterPro"/>
</dbReference>
<feature type="binding site" evidence="7">
    <location>
        <position position="42"/>
    </location>
    <ligand>
        <name>Fe cation</name>
        <dbReference type="ChEBI" id="CHEBI:24875"/>
    </ligand>
</feature>
<keyword evidence="5 6" id="KW-0408">Iron</keyword>
<dbReference type="SUPFAM" id="SSF57802">
    <property type="entry name" value="Rubredoxin-like"/>
    <property type="match status" value="1"/>
</dbReference>
<protein>
    <recommendedName>
        <fullName evidence="6">Rubredoxin</fullName>
    </recommendedName>
</protein>
<dbReference type="PRINTS" id="PR00163">
    <property type="entry name" value="RUBREDOXIN"/>
</dbReference>